<keyword evidence="5" id="KW-0663">Pyridoxal phosphate</keyword>
<dbReference type="SUPFAM" id="SSF53686">
    <property type="entry name" value="Tryptophan synthase beta subunit-like PLP-dependent enzymes"/>
    <property type="match status" value="1"/>
</dbReference>
<dbReference type="PANTHER" id="PTHR10314">
    <property type="entry name" value="CYSTATHIONINE BETA-SYNTHASE"/>
    <property type="match status" value="1"/>
</dbReference>
<keyword evidence="3" id="KW-0028">Amino-acid biosynthesis</keyword>
<evidence type="ECO:0000256" key="1">
    <source>
        <dbReference type="ARBA" id="ARBA00001933"/>
    </source>
</evidence>
<accession>A0A0F9V3C7</accession>
<name>A0A0F9V3C7_9ZZZZ</name>
<dbReference type="CDD" id="cd01561">
    <property type="entry name" value="CBS_like"/>
    <property type="match status" value="1"/>
</dbReference>
<dbReference type="InterPro" id="IPR036052">
    <property type="entry name" value="TrpB-like_PALP_sf"/>
</dbReference>
<proteinExistence type="inferred from homology"/>
<dbReference type="InterPro" id="IPR001926">
    <property type="entry name" value="TrpB-like_PALP"/>
</dbReference>
<dbReference type="Pfam" id="PF00291">
    <property type="entry name" value="PALP"/>
    <property type="match status" value="1"/>
</dbReference>
<protein>
    <recommendedName>
        <fullName evidence="7">Tryptophan synthase beta chain-like PALP domain-containing protein</fullName>
    </recommendedName>
</protein>
<feature type="domain" description="Tryptophan synthase beta chain-like PALP" evidence="7">
    <location>
        <begin position="10"/>
        <end position="296"/>
    </location>
</feature>
<keyword evidence="4" id="KW-0808">Transferase</keyword>
<dbReference type="InterPro" id="IPR050214">
    <property type="entry name" value="Cys_Synth/Cystath_Beta-Synth"/>
</dbReference>
<keyword evidence="6" id="KW-0198">Cysteine biosynthesis</keyword>
<dbReference type="NCBIfam" id="TIGR01136">
    <property type="entry name" value="cysKM"/>
    <property type="match status" value="1"/>
</dbReference>
<dbReference type="GO" id="GO:0016846">
    <property type="term" value="F:carbon-sulfur lyase activity"/>
    <property type="evidence" value="ECO:0007669"/>
    <property type="project" value="UniProtKB-ARBA"/>
</dbReference>
<sequence length="309" mass="33120">MGKIYNNIIETIGNTPLVKLNRITEEIKPNLYVKIEAFNPGASVKDRICMAMINTAEKAGIISHDTTIVEPTSGNTGIGLALVCAVKGYKLILTMPESMSIERRKILKAYGAELVLTSASGGMKGAIQKAEELAKDNNKVFIPQQFKNLANPEIHRKTTAVEILDDLDNKVDGFVSGIGTGGTVTGVGEILRNKLGEHVKIYAVEPAESPVLSGGQPGPHKIQGIGAGFIPEILNTEIYNKIITVKEEDAIETARKLAKLEGLFVGISSGAATWAGLHVASKDFTAGQNLVIILPDTGERYLSTKLWEG</sequence>
<evidence type="ECO:0000256" key="4">
    <source>
        <dbReference type="ARBA" id="ARBA00022679"/>
    </source>
</evidence>
<organism evidence="8">
    <name type="scientific">marine sediment metagenome</name>
    <dbReference type="NCBI Taxonomy" id="412755"/>
    <lineage>
        <taxon>unclassified sequences</taxon>
        <taxon>metagenomes</taxon>
        <taxon>ecological metagenomes</taxon>
    </lineage>
</organism>
<evidence type="ECO:0000256" key="2">
    <source>
        <dbReference type="ARBA" id="ARBA00007103"/>
    </source>
</evidence>
<evidence type="ECO:0000259" key="7">
    <source>
        <dbReference type="Pfam" id="PF00291"/>
    </source>
</evidence>
<dbReference type="Gene3D" id="3.40.50.1100">
    <property type="match status" value="2"/>
</dbReference>
<dbReference type="EMBL" id="LAZR01000698">
    <property type="protein sequence ID" value="KKN60373.1"/>
    <property type="molecule type" value="Genomic_DNA"/>
</dbReference>
<comment type="similarity">
    <text evidence="2">Belongs to the cysteine synthase/cystathionine beta-synthase family.</text>
</comment>
<dbReference type="AlphaFoldDB" id="A0A0F9V3C7"/>
<dbReference type="NCBIfam" id="TIGR01139">
    <property type="entry name" value="cysK"/>
    <property type="match status" value="1"/>
</dbReference>
<dbReference type="GO" id="GO:0004124">
    <property type="term" value="F:cysteine synthase activity"/>
    <property type="evidence" value="ECO:0007669"/>
    <property type="project" value="InterPro"/>
</dbReference>
<dbReference type="GO" id="GO:0006535">
    <property type="term" value="P:cysteine biosynthetic process from serine"/>
    <property type="evidence" value="ECO:0007669"/>
    <property type="project" value="InterPro"/>
</dbReference>
<dbReference type="InterPro" id="IPR005856">
    <property type="entry name" value="Cys_synth"/>
</dbReference>
<evidence type="ECO:0000256" key="6">
    <source>
        <dbReference type="ARBA" id="ARBA00023192"/>
    </source>
</evidence>
<comment type="caution">
    <text evidence="8">The sequence shown here is derived from an EMBL/GenBank/DDBJ whole genome shotgun (WGS) entry which is preliminary data.</text>
</comment>
<dbReference type="FunFam" id="3.40.50.1100:FF:000002">
    <property type="entry name" value="Cysteine synthase"/>
    <property type="match status" value="1"/>
</dbReference>
<gene>
    <name evidence="8" type="ORF">LCGC14_0532870</name>
</gene>
<comment type="cofactor">
    <cofactor evidence="1">
        <name>pyridoxal 5'-phosphate</name>
        <dbReference type="ChEBI" id="CHEBI:597326"/>
    </cofactor>
</comment>
<reference evidence="8" key="1">
    <citation type="journal article" date="2015" name="Nature">
        <title>Complex archaea that bridge the gap between prokaryotes and eukaryotes.</title>
        <authorList>
            <person name="Spang A."/>
            <person name="Saw J.H."/>
            <person name="Jorgensen S.L."/>
            <person name="Zaremba-Niedzwiedzka K."/>
            <person name="Martijn J."/>
            <person name="Lind A.E."/>
            <person name="van Eijk R."/>
            <person name="Schleper C."/>
            <person name="Guy L."/>
            <person name="Ettema T.J."/>
        </authorList>
    </citation>
    <scope>NUCLEOTIDE SEQUENCE</scope>
</reference>
<dbReference type="InterPro" id="IPR005859">
    <property type="entry name" value="CysK"/>
</dbReference>
<evidence type="ECO:0000256" key="5">
    <source>
        <dbReference type="ARBA" id="ARBA00022898"/>
    </source>
</evidence>
<evidence type="ECO:0000256" key="3">
    <source>
        <dbReference type="ARBA" id="ARBA00022605"/>
    </source>
</evidence>
<evidence type="ECO:0000313" key="8">
    <source>
        <dbReference type="EMBL" id="KKN60373.1"/>
    </source>
</evidence>
<dbReference type="FunFam" id="3.40.50.1100:FF:000006">
    <property type="entry name" value="Cysteine synthase"/>
    <property type="match status" value="1"/>
</dbReference>